<proteinExistence type="predicted"/>
<organism evidence="2 3">
    <name type="scientific">Streptomyces hydrogenans</name>
    <dbReference type="NCBI Taxonomy" id="1873719"/>
    <lineage>
        <taxon>Bacteria</taxon>
        <taxon>Bacillati</taxon>
        <taxon>Actinomycetota</taxon>
        <taxon>Actinomycetes</taxon>
        <taxon>Kitasatosporales</taxon>
        <taxon>Streptomycetaceae</taxon>
        <taxon>Streptomyces</taxon>
    </lineage>
</organism>
<evidence type="ECO:0000256" key="1">
    <source>
        <dbReference type="SAM" id="MobiDB-lite"/>
    </source>
</evidence>
<sequence length="181" mass="18303">MTTLYSTPSGVGRHRQTEPSGEESVLHRIPEAPGPPGPSPDGAAPVPVPVPGPAPAPLPPRALAPAPPPPQAAAPVPLPPQAPAPLPGQVPGPGPERVSVPAPLPEPTAVGPVPTLIAAPVPVQVHPDPPIYQALYALWASQGRALPGRRDAEWTRLAAGPVWADRTVRVSGVLVGPGEAT</sequence>
<protein>
    <submittedName>
        <fullName evidence="2">Uncharacterized protein</fullName>
    </submittedName>
</protein>
<evidence type="ECO:0000313" key="2">
    <source>
        <dbReference type="EMBL" id="GHI22250.1"/>
    </source>
</evidence>
<reference evidence="2" key="1">
    <citation type="submission" date="2024-05" db="EMBL/GenBank/DDBJ databases">
        <title>Whole genome shotgun sequence of Streptomyces hydrogenans NBRC 13475.</title>
        <authorList>
            <person name="Komaki H."/>
            <person name="Tamura T."/>
        </authorList>
    </citation>
    <scope>NUCLEOTIDE SEQUENCE</scope>
    <source>
        <strain evidence="2">NBRC 13475</strain>
    </source>
</reference>
<feature type="compositionally biased region" description="Pro residues" evidence="1">
    <location>
        <begin position="46"/>
        <end position="94"/>
    </location>
</feature>
<keyword evidence="3" id="KW-1185">Reference proteome</keyword>
<dbReference type="EMBL" id="BNDW01000019">
    <property type="protein sequence ID" value="GHI22250.1"/>
    <property type="molecule type" value="Genomic_DNA"/>
</dbReference>
<feature type="region of interest" description="Disordered" evidence="1">
    <location>
        <begin position="1"/>
        <end position="106"/>
    </location>
</feature>
<comment type="caution">
    <text evidence="2">The sequence shown here is derived from an EMBL/GenBank/DDBJ whole genome shotgun (WGS) entry which is preliminary data.</text>
</comment>
<accession>A0ABQ3PB68</accession>
<gene>
    <name evidence="2" type="ORF">Shyd_36210</name>
</gene>
<evidence type="ECO:0000313" key="3">
    <source>
        <dbReference type="Proteomes" id="UP001052739"/>
    </source>
</evidence>
<dbReference type="Proteomes" id="UP001052739">
    <property type="component" value="Unassembled WGS sequence"/>
</dbReference>
<name>A0ABQ3PB68_9ACTN</name>